<sequence length="467" mass="52482">MGMAVDEHDLVVNVISSEVGNQAGTPQHSLDLVLLKFSTREYHPLARHPLIHVQRSSSARPSISVKIVGDNLALVVHGQDGSQLFIYDWKTGHKRLQHKGTDDAYEYSIPVFVSPELLLVPNLILSQFEVWHLPSHPSPNHPVQILSLQIPTISVNHSIISIYCHGEPGPFLHSMPYFPPRPFFPSSENSIIIVKLLLRSLPEPRSYRLIMHRRALLDMIQKWTSPSLLEQQEGLPAWLTNEVAVDKVADPDDGTVRHGAQSRLVSTMPHPASPRTRGSPPLPTSPTSHISADSSSLSIPPGSASSTPRYNILQVQWADWGPPISRWFQVNETHRGWINHSTGQRFVFLDRNPRDKRKCMVGVADFNPYNVRRDAETMAQLRAEGAGDNGSNDNNGKGKKDENEEELEILDHEGVFSEEVLMGLKCVINHTPGEYDFDRVLMDEERLLGLKHNDEKRVESIKILYFG</sequence>
<evidence type="ECO:0000256" key="1">
    <source>
        <dbReference type="SAM" id="MobiDB-lite"/>
    </source>
</evidence>
<dbReference type="EMBL" id="KN818292">
    <property type="protein sequence ID" value="KIL60818.1"/>
    <property type="molecule type" value="Genomic_DNA"/>
</dbReference>
<dbReference type="Proteomes" id="UP000054549">
    <property type="component" value="Unassembled WGS sequence"/>
</dbReference>
<gene>
    <name evidence="2" type="ORF">M378DRAFT_167634</name>
</gene>
<evidence type="ECO:0000313" key="2">
    <source>
        <dbReference type="EMBL" id="KIL60818.1"/>
    </source>
</evidence>
<name>A0A0C2WWT4_AMAMK</name>
<keyword evidence="3" id="KW-1185">Reference proteome</keyword>
<protein>
    <submittedName>
        <fullName evidence="2">Uncharacterized protein</fullName>
    </submittedName>
</protein>
<evidence type="ECO:0000313" key="3">
    <source>
        <dbReference type="Proteomes" id="UP000054549"/>
    </source>
</evidence>
<organism evidence="2 3">
    <name type="scientific">Amanita muscaria (strain Koide BX008)</name>
    <dbReference type="NCBI Taxonomy" id="946122"/>
    <lineage>
        <taxon>Eukaryota</taxon>
        <taxon>Fungi</taxon>
        <taxon>Dikarya</taxon>
        <taxon>Basidiomycota</taxon>
        <taxon>Agaricomycotina</taxon>
        <taxon>Agaricomycetes</taxon>
        <taxon>Agaricomycetidae</taxon>
        <taxon>Agaricales</taxon>
        <taxon>Pluteineae</taxon>
        <taxon>Amanitaceae</taxon>
        <taxon>Amanita</taxon>
    </lineage>
</organism>
<dbReference type="InParanoid" id="A0A0C2WWT4"/>
<dbReference type="OrthoDB" id="2751409at2759"/>
<dbReference type="HOGENOM" id="CLU_007279_0_1_1"/>
<accession>A0A0C2WWT4</accession>
<feature type="compositionally biased region" description="Low complexity" evidence="1">
    <location>
        <begin position="288"/>
        <end position="305"/>
    </location>
</feature>
<feature type="compositionally biased region" description="Low complexity" evidence="1">
    <location>
        <begin position="384"/>
        <end position="395"/>
    </location>
</feature>
<feature type="region of interest" description="Disordered" evidence="1">
    <location>
        <begin position="382"/>
        <end position="404"/>
    </location>
</feature>
<feature type="region of interest" description="Disordered" evidence="1">
    <location>
        <begin position="263"/>
        <end position="305"/>
    </location>
</feature>
<reference evidence="2 3" key="1">
    <citation type="submission" date="2014-04" db="EMBL/GenBank/DDBJ databases">
        <title>Evolutionary Origins and Diversification of the Mycorrhizal Mutualists.</title>
        <authorList>
            <consortium name="DOE Joint Genome Institute"/>
            <consortium name="Mycorrhizal Genomics Consortium"/>
            <person name="Kohler A."/>
            <person name="Kuo A."/>
            <person name="Nagy L.G."/>
            <person name="Floudas D."/>
            <person name="Copeland A."/>
            <person name="Barry K.W."/>
            <person name="Cichocki N."/>
            <person name="Veneault-Fourrey C."/>
            <person name="LaButti K."/>
            <person name="Lindquist E.A."/>
            <person name="Lipzen A."/>
            <person name="Lundell T."/>
            <person name="Morin E."/>
            <person name="Murat C."/>
            <person name="Riley R."/>
            <person name="Ohm R."/>
            <person name="Sun H."/>
            <person name="Tunlid A."/>
            <person name="Henrissat B."/>
            <person name="Grigoriev I.V."/>
            <person name="Hibbett D.S."/>
            <person name="Martin F."/>
        </authorList>
    </citation>
    <scope>NUCLEOTIDE SEQUENCE [LARGE SCALE GENOMIC DNA]</scope>
    <source>
        <strain evidence="2 3">Koide BX008</strain>
    </source>
</reference>
<proteinExistence type="predicted"/>
<dbReference type="AlphaFoldDB" id="A0A0C2WWT4"/>